<dbReference type="Gene3D" id="3.10.330.70">
    <property type="match status" value="1"/>
</dbReference>
<feature type="region of interest" description="Disordered" evidence="1">
    <location>
        <begin position="378"/>
        <end position="410"/>
    </location>
</feature>
<dbReference type="Pfam" id="PF02375">
    <property type="entry name" value="JmjN"/>
    <property type="match status" value="1"/>
</dbReference>
<feature type="region of interest" description="Disordered" evidence="1">
    <location>
        <begin position="680"/>
        <end position="701"/>
    </location>
</feature>
<evidence type="ECO:0008006" key="6">
    <source>
        <dbReference type="Google" id="ProtNLM"/>
    </source>
</evidence>
<reference evidence="4 5" key="1">
    <citation type="submission" date="2024-10" db="EMBL/GenBank/DDBJ databases">
        <authorList>
            <person name="Kim D."/>
        </authorList>
    </citation>
    <scope>NUCLEOTIDE SEQUENCE [LARGE SCALE GENOMIC DNA]</scope>
    <source>
        <strain evidence="4">Taebaek</strain>
    </source>
</reference>
<feature type="domain" description="JmjC" evidence="3">
    <location>
        <begin position="162"/>
        <end position="327"/>
    </location>
</feature>
<name>A0ABD2KET2_HETSC</name>
<gene>
    <name evidence="4" type="ORF">niasHS_001630</name>
</gene>
<accession>A0ABD2KET2</accession>
<dbReference type="PROSITE" id="PS51183">
    <property type="entry name" value="JMJN"/>
    <property type="match status" value="1"/>
</dbReference>
<dbReference type="Proteomes" id="UP001620645">
    <property type="component" value="Unassembled WGS sequence"/>
</dbReference>
<dbReference type="SUPFAM" id="SSF51197">
    <property type="entry name" value="Clavaminate synthase-like"/>
    <property type="match status" value="1"/>
</dbReference>
<dbReference type="SMART" id="SM00545">
    <property type="entry name" value="JmjN"/>
    <property type="match status" value="1"/>
</dbReference>
<feature type="region of interest" description="Disordered" evidence="1">
    <location>
        <begin position="610"/>
        <end position="633"/>
    </location>
</feature>
<feature type="region of interest" description="Disordered" evidence="1">
    <location>
        <begin position="1037"/>
        <end position="1061"/>
    </location>
</feature>
<feature type="domain" description="JmjN" evidence="2">
    <location>
        <begin position="24"/>
        <end position="67"/>
    </location>
</feature>
<dbReference type="EMBL" id="JBICCN010000027">
    <property type="protein sequence ID" value="KAL3101170.1"/>
    <property type="molecule type" value="Genomic_DNA"/>
</dbReference>
<evidence type="ECO:0000259" key="3">
    <source>
        <dbReference type="PROSITE" id="PS51184"/>
    </source>
</evidence>
<feature type="compositionally biased region" description="Basic and acidic residues" evidence="1">
    <location>
        <begin position="1049"/>
        <end position="1058"/>
    </location>
</feature>
<evidence type="ECO:0000256" key="1">
    <source>
        <dbReference type="SAM" id="MobiDB-lite"/>
    </source>
</evidence>
<keyword evidence="5" id="KW-1185">Reference proteome</keyword>
<dbReference type="PANTHER" id="PTHR10694">
    <property type="entry name" value="LYSINE-SPECIFIC DEMETHYLASE"/>
    <property type="match status" value="1"/>
</dbReference>
<dbReference type="PANTHER" id="PTHR10694:SF129">
    <property type="entry name" value="LYSINE-SPECIFIC DEMETHYLASE 4B-RELATED"/>
    <property type="match status" value="1"/>
</dbReference>
<dbReference type="SMART" id="SM00558">
    <property type="entry name" value="JmjC"/>
    <property type="match status" value="1"/>
</dbReference>
<evidence type="ECO:0000313" key="5">
    <source>
        <dbReference type="Proteomes" id="UP001620645"/>
    </source>
</evidence>
<dbReference type="AlphaFoldDB" id="A0ABD2KET2"/>
<protein>
    <recommendedName>
        <fullName evidence="6">[Histone H3]-trimethyl-L-lysine(9) demethylase</fullName>
    </recommendedName>
</protein>
<proteinExistence type="predicted"/>
<organism evidence="4 5">
    <name type="scientific">Heterodera schachtii</name>
    <name type="common">Sugarbeet cyst nematode worm</name>
    <name type="synonym">Tylenchus schachtii</name>
    <dbReference type="NCBI Taxonomy" id="97005"/>
    <lineage>
        <taxon>Eukaryota</taxon>
        <taxon>Metazoa</taxon>
        <taxon>Ecdysozoa</taxon>
        <taxon>Nematoda</taxon>
        <taxon>Chromadorea</taxon>
        <taxon>Rhabditida</taxon>
        <taxon>Tylenchina</taxon>
        <taxon>Tylenchomorpha</taxon>
        <taxon>Tylenchoidea</taxon>
        <taxon>Heteroderidae</taxon>
        <taxon>Heteroderinae</taxon>
        <taxon>Heterodera</taxon>
    </lineage>
</organism>
<dbReference type="Gene3D" id="2.60.120.650">
    <property type="entry name" value="Cupin"/>
    <property type="match status" value="1"/>
</dbReference>
<evidence type="ECO:0000259" key="2">
    <source>
        <dbReference type="PROSITE" id="PS51183"/>
    </source>
</evidence>
<dbReference type="InterPro" id="IPR003347">
    <property type="entry name" value="JmjC_dom"/>
</dbReference>
<evidence type="ECO:0000313" key="4">
    <source>
        <dbReference type="EMBL" id="KAL3101170.1"/>
    </source>
</evidence>
<dbReference type="PROSITE" id="PS51184">
    <property type="entry name" value="JMJC"/>
    <property type="match status" value="1"/>
</dbReference>
<feature type="compositionally biased region" description="Polar residues" evidence="1">
    <location>
        <begin position="385"/>
        <end position="406"/>
    </location>
</feature>
<dbReference type="InterPro" id="IPR003349">
    <property type="entry name" value="JmjN"/>
</dbReference>
<sequence length="1100" mass="124927">MAAYRPIYTKEKEWVNTGTADGEIMVFRPTMEEFSNFSKYIETIERSRAHLSSGVCKVIPPPGWHPRPSKNPSDYSDLDDFVIHCPVKERIEGGSSTGCYVKNNTVYRKEMRVGDFRRMALSKQFRPPKPNYDLTELERHFWRNLLHHEPIYGADTPGSIYDPGVSQFNMNGLGTILDLLKEQELEIKGVNTVFLYFGMWKTMFPWHVEDMDLYSINYLHFGEPKFWYAIPPSAAAKFERLAAQRFPDGLQICKAFLRHKVYIVSPSVLRTNGVPFGSMVQYPGEFMITFPRGYHMGFNLGYNCAESTNFALERWIDYGKNAVLCYCRNDCVEIDMRPFMEKYRPNEYKEWLDYWYGEAPTPYSAVKVKSDLLRSPKTRAMSVRRGSTSSQPASKSGSVETNNSDDSLPVPCTKRQKAIFKARKLMDALWANKPVDLYAEKVHNSRSGRLYPHCAVCQFFLQRSVWMKGTPVEKVPEKSKRFVSDQMFVKDFRMDTLDLGRSKLRDDQLRECSNCKVVVHVGCYPSQVTLKQEQKDYHSSPSTSSSSSAEWLCERCDDPNDVLIRTASCALCELRSGALMRKMHSVTQNLGFVHVICALMDPNTRFVRRQHDDPVGESKTPQHQQNQQQQQCPPYRPALAQFNSTFLGCTTTMPQKHRPSTLFLPISKLTNIAYNGFRGASSDCPPSTPPDLSPQSVDVPPENSKKYFEFDDSRQIDSGLADTLSTSECANATPKKTDPDSAIAVPPYNCPILLNGANLQPNNSLSLVLKLSSAKLSPAVLPPHTPFCSYSAPPPHVRSCNNNNCVPLQYDHATVPAADEHCTTPEVPNVRNNGEERPTSYQCEVCGHQSEHLVRCAICVEEKELGAKLRFHVTCAPLADVIFERREFPGALPICVFHHSAQFAGAFDPTDSRMFELKQRVVVDLNEETGDDDEEEEEKKDERLIGYGLIYSISEHLYATVDFLDGTSSSEVFPSDIVDCECKMFGCNGGAHIPGSLVYVNWEEDGKTYQAYYRGQSPRKKYKVKLYPPLSFEMKERRRAEEAAEDGGETPKNKRRDDEVEVTSEMIFRRDDLFPEYIRQALLKRKSGESIGQPQHGRNS</sequence>
<dbReference type="Pfam" id="PF02373">
    <property type="entry name" value="JmjC"/>
    <property type="match status" value="1"/>
</dbReference>
<comment type="caution">
    <text evidence="4">The sequence shown here is derived from an EMBL/GenBank/DDBJ whole genome shotgun (WGS) entry which is preliminary data.</text>
</comment>
<feature type="compositionally biased region" description="Low complexity" evidence="1">
    <location>
        <begin position="622"/>
        <end position="631"/>
    </location>
</feature>